<proteinExistence type="predicted"/>
<dbReference type="OrthoDB" id="10263782at2759"/>
<evidence type="ECO:0000313" key="2">
    <source>
        <dbReference type="Proteomes" id="UP000030693"/>
    </source>
</evidence>
<dbReference type="eggNOG" id="KOG3994">
    <property type="taxonomic scope" value="Eukaryota"/>
</dbReference>
<accession>A0A058ZGD9</accession>
<dbReference type="RefSeq" id="XP_009492717.1">
    <property type="nucleotide sequence ID" value="XM_009494442.1"/>
</dbReference>
<dbReference type="STRING" id="691883.A0A058ZGD9"/>
<organism evidence="1">
    <name type="scientific">Fonticula alba</name>
    <name type="common">Slime mold</name>
    <dbReference type="NCBI Taxonomy" id="691883"/>
    <lineage>
        <taxon>Eukaryota</taxon>
        <taxon>Rotosphaerida</taxon>
        <taxon>Fonticulaceae</taxon>
        <taxon>Fonticula</taxon>
    </lineage>
</organism>
<dbReference type="GeneID" id="20525291"/>
<reference evidence="1" key="1">
    <citation type="submission" date="2013-04" db="EMBL/GenBank/DDBJ databases">
        <title>The Genome Sequence of Fonticula alba ATCC 38817.</title>
        <authorList>
            <consortium name="The Broad Institute Genomics Platform"/>
            <person name="Russ C."/>
            <person name="Cuomo C."/>
            <person name="Burger G."/>
            <person name="Gray M.W."/>
            <person name="Holland P.W.H."/>
            <person name="King N."/>
            <person name="Lang F.B.F."/>
            <person name="Roger A.J."/>
            <person name="Ruiz-Trillo I."/>
            <person name="Brown M."/>
            <person name="Walker B."/>
            <person name="Young S."/>
            <person name="Zeng Q."/>
            <person name="Gargeya S."/>
            <person name="Fitzgerald M."/>
            <person name="Haas B."/>
            <person name="Abouelleil A."/>
            <person name="Allen A.W."/>
            <person name="Alvarado L."/>
            <person name="Arachchi H.M."/>
            <person name="Berlin A.M."/>
            <person name="Chapman S.B."/>
            <person name="Gainer-Dewar J."/>
            <person name="Goldberg J."/>
            <person name="Griggs A."/>
            <person name="Gujja S."/>
            <person name="Hansen M."/>
            <person name="Howarth C."/>
            <person name="Imamovic A."/>
            <person name="Ireland A."/>
            <person name="Larimer J."/>
            <person name="McCowan C."/>
            <person name="Murphy C."/>
            <person name="Pearson M."/>
            <person name="Poon T.W."/>
            <person name="Priest M."/>
            <person name="Roberts A."/>
            <person name="Saif S."/>
            <person name="Shea T."/>
            <person name="Sisk P."/>
            <person name="Sykes S."/>
            <person name="Wortman J."/>
            <person name="Nusbaum C."/>
            <person name="Birren B."/>
        </authorList>
    </citation>
    <scope>NUCLEOTIDE SEQUENCE [LARGE SCALE GENOMIC DNA]</scope>
    <source>
        <strain evidence="1">ATCC 38817</strain>
    </source>
</reference>
<dbReference type="PANTHER" id="PTHR13192:SF3">
    <property type="entry name" value="COBALAMIN TRAFFICKING PROTEIN CBLD"/>
    <property type="match status" value="1"/>
</dbReference>
<name>A0A058ZGD9_FONAL</name>
<keyword evidence="2" id="KW-1185">Reference proteome</keyword>
<dbReference type="Proteomes" id="UP000030693">
    <property type="component" value="Unassembled WGS sequence"/>
</dbReference>
<gene>
    <name evidence="1" type="ORF">H696_00566</name>
</gene>
<dbReference type="GO" id="GO:0009235">
    <property type="term" value="P:cobalamin metabolic process"/>
    <property type="evidence" value="ECO:0007669"/>
    <property type="project" value="InterPro"/>
</dbReference>
<dbReference type="Pfam" id="PF10229">
    <property type="entry name" value="MMADHC"/>
    <property type="match status" value="1"/>
</dbReference>
<dbReference type="PANTHER" id="PTHR13192">
    <property type="entry name" value="MY011 PROTEIN"/>
    <property type="match status" value="1"/>
</dbReference>
<dbReference type="InterPro" id="IPR019362">
    <property type="entry name" value="MMADHC"/>
</dbReference>
<dbReference type="EMBL" id="KB932201">
    <property type="protein sequence ID" value="KCV73016.1"/>
    <property type="molecule type" value="Genomic_DNA"/>
</dbReference>
<dbReference type="AlphaFoldDB" id="A0A058ZGD9"/>
<sequence length="308" mass="32468">MVSSLAEHEPPALGGLSVSASGQLAALHLVAGRPPGSPRIPTDVGLGDVVAGSSAAAIEASPRHNRTLLTPVFVDLAHSGNLGRRFPAAVLAPASATASDEAHPHRCLLEVSAHAPGRALRRELGPVFPDIFRPGASRFMAPDGTDLLRRDARAEFIVVPTFQRSAADLSVFSEHSELEKDRLLERFSLWAHTVCSRLNELGYWAAYADPASGSPVCFAPGAWAGLLPSATGATPVAGMPHSLSVTNPAVALYPEVAAARAFLRYYVDTAACSGTCALLWHPQWKSATYPATLFAFAPADVVRQIIVE</sequence>
<evidence type="ECO:0000313" key="1">
    <source>
        <dbReference type="EMBL" id="KCV73016.1"/>
    </source>
</evidence>
<protein>
    <submittedName>
        <fullName evidence="1">Uncharacterized protein</fullName>
    </submittedName>
</protein>